<dbReference type="RefSeq" id="WP_175373233.1">
    <property type="nucleotide sequence ID" value="NZ_JABWCS010000216.1"/>
</dbReference>
<dbReference type="Proteomes" id="UP000564806">
    <property type="component" value="Unassembled WGS sequence"/>
</dbReference>
<evidence type="ECO:0000313" key="2">
    <source>
        <dbReference type="Proteomes" id="UP000564806"/>
    </source>
</evidence>
<dbReference type="AlphaFoldDB" id="A0A850ETW0"/>
<sequence length="63" mass="7268">MSEKREKVIIITVSSQDVFLTTVEQEVENKINSWLSNNKRKNVKNIQLSASGDKANALIWYEE</sequence>
<name>A0A850ETW0_9BACL</name>
<proteinExistence type="predicted"/>
<accession>A0A850ETW0</accession>
<evidence type="ECO:0000313" key="1">
    <source>
        <dbReference type="EMBL" id="NUU62784.1"/>
    </source>
</evidence>
<protein>
    <submittedName>
        <fullName evidence="1">Uncharacterized protein</fullName>
    </submittedName>
</protein>
<reference evidence="1" key="1">
    <citation type="submission" date="2020-06" db="EMBL/GenBank/DDBJ databases">
        <title>Paenibacillus sp. nov., isolated from soil.</title>
        <authorList>
            <person name="Seo Y.L."/>
        </authorList>
    </citation>
    <scope>NUCLEOTIDE SEQUENCE [LARGE SCALE GENOMIC DNA]</scope>
    <source>
        <strain evidence="1">JW14</strain>
    </source>
</reference>
<comment type="caution">
    <text evidence="1">The sequence shown here is derived from an EMBL/GenBank/DDBJ whole genome shotgun (WGS) entry which is preliminary data.</text>
</comment>
<gene>
    <name evidence="1" type="ORF">HPT30_20770</name>
</gene>
<organism evidence="1 2">
    <name type="scientific">Paenibacillus agri</name>
    <dbReference type="NCBI Taxonomy" id="2744309"/>
    <lineage>
        <taxon>Bacteria</taxon>
        <taxon>Bacillati</taxon>
        <taxon>Bacillota</taxon>
        <taxon>Bacilli</taxon>
        <taxon>Bacillales</taxon>
        <taxon>Paenibacillaceae</taxon>
        <taxon>Paenibacillus</taxon>
    </lineage>
</organism>
<keyword evidence="2" id="KW-1185">Reference proteome</keyword>
<dbReference type="EMBL" id="JABWCS010000216">
    <property type="protein sequence ID" value="NUU62784.1"/>
    <property type="molecule type" value="Genomic_DNA"/>
</dbReference>